<reference evidence="3" key="1">
    <citation type="submission" date="2020-07" db="EMBL/GenBank/DDBJ databases">
        <title>Multicomponent nature underlies the extraordinary mechanical properties of spider dragline silk.</title>
        <authorList>
            <person name="Kono N."/>
            <person name="Nakamura H."/>
            <person name="Mori M."/>
            <person name="Yoshida Y."/>
            <person name="Ohtoshi R."/>
            <person name="Malay A.D."/>
            <person name="Moran D.A.P."/>
            <person name="Tomita M."/>
            <person name="Numata K."/>
            <person name="Arakawa K."/>
        </authorList>
    </citation>
    <scope>NUCLEOTIDE SEQUENCE</scope>
</reference>
<evidence type="ECO:0000256" key="1">
    <source>
        <dbReference type="SAM" id="Coils"/>
    </source>
</evidence>
<evidence type="ECO:0000313" key="4">
    <source>
        <dbReference type="Proteomes" id="UP000887116"/>
    </source>
</evidence>
<accession>A0A8X6FHK2</accession>
<organism evidence="3 4">
    <name type="scientific">Trichonephila clavata</name>
    <name type="common">Joro spider</name>
    <name type="synonym">Nephila clavata</name>
    <dbReference type="NCBI Taxonomy" id="2740835"/>
    <lineage>
        <taxon>Eukaryota</taxon>
        <taxon>Metazoa</taxon>
        <taxon>Ecdysozoa</taxon>
        <taxon>Arthropoda</taxon>
        <taxon>Chelicerata</taxon>
        <taxon>Arachnida</taxon>
        <taxon>Araneae</taxon>
        <taxon>Araneomorphae</taxon>
        <taxon>Entelegynae</taxon>
        <taxon>Araneoidea</taxon>
        <taxon>Nephilidae</taxon>
        <taxon>Trichonephila</taxon>
    </lineage>
</organism>
<name>A0A8X6FHK2_TRICU</name>
<evidence type="ECO:0000256" key="2">
    <source>
        <dbReference type="SAM" id="MobiDB-lite"/>
    </source>
</evidence>
<feature type="coiled-coil region" evidence="1">
    <location>
        <begin position="345"/>
        <end position="379"/>
    </location>
</feature>
<dbReference type="OrthoDB" id="6465447at2759"/>
<gene>
    <name evidence="3" type="ORF">TNCT_128041</name>
</gene>
<comment type="caution">
    <text evidence="3">The sequence shown here is derived from an EMBL/GenBank/DDBJ whole genome shotgun (WGS) entry which is preliminary data.</text>
</comment>
<proteinExistence type="predicted"/>
<feature type="region of interest" description="Disordered" evidence="2">
    <location>
        <begin position="186"/>
        <end position="216"/>
    </location>
</feature>
<feature type="compositionally biased region" description="Basic and acidic residues" evidence="2">
    <location>
        <begin position="201"/>
        <end position="216"/>
    </location>
</feature>
<keyword evidence="1" id="KW-0175">Coiled coil</keyword>
<dbReference type="Proteomes" id="UP000887116">
    <property type="component" value="Unassembled WGS sequence"/>
</dbReference>
<dbReference type="AlphaFoldDB" id="A0A8X6FHK2"/>
<protein>
    <submittedName>
        <fullName evidence="3">Uncharacterized protein</fullName>
    </submittedName>
</protein>
<dbReference type="EMBL" id="BMAO01012110">
    <property type="protein sequence ID" value="GFQ79079.1"/>
    <property type="molecule type" value="Genomic_DNA"/>
</dbReference>
<evidence type="ECO:0000313" key="3">
    <source>
        <dbReference type="EMBL" id="GFQ79079.1"/>
    </source>
</evidence>
<keyword evidence="4" id="KW-1185">Reference proteome</keyword>
<sequence length="394" mass="47431">MDTNTAEYIFAFDFLHFVMERSGVFWRSREQECRVNSIAFTRDIRDFIIYYLHKKEKNINYLFLKLNKKSTIDNETFPTIAENLKDSILNNVTTIAELMRFCILVCQFSLLAYLRGSYLAPYTGLIVTYDAVKAYISGNVESPHMFWETLGVKVSELVHKIPTTFRYRSSEVFQRNDEHHKLRQQELKEGCNTKQNPQKTEFQKRQQEPKSPIREYKLPLHHQQNRVQGQEKMTVQQPLLKQQQNETLQQKQLLWSERKKLRFQQQVQQLSQVQEHQKVLGIHRQVLQELKEWHQNPQFQGQRRLKMLLEGQEQVKQKQVSLHQTKEQLQWKLPQTPSCCFFMHFQTLQDQLHRQQEQLRTHEEQLLKQQNELQQLRNLLRTRRVFTPARSCYI</sequence>